<evidence type="ECO:0000313" key="3">
    <source>
        <dbReference type="EMBL" id="KAF2796494.1"/>
    </source>
</evidence>
<proteinExistence type="predicted"/>
<keyword evidence="4" id="KW-1185">Reference proteome</keyword>
<accession>A0A6A6XJV0</accession>
<sequence length="133" mass="14486">MEDSPLSITASITGILTFIAAICAFIYVRYNTLQNGWTEIDIIFESVVATIEETRAIAQAGRVTQSSDDPDSRRLRELVSEQYSTKLAIVAMCTNVYAKDLGAMQSGSQPSGSIREGGRKGMDASNTIWLKSN</sequence>
<evidence type="ECO:0000256" key="2">
    <source>
        <dbReference type="SAM" id="Phobius"/>
    </source>
</evidence>
<keyword evidence="2" id="KW-0472">Membrane</keyword>
<dbReference type="EMBL" id="MU001829">
    <property type="protein sequence ID" value="KAF2796494.1"/>
    <property type="molecule type" value="Genomic_DNA"/>
</dbReference>
<keyword evidence="2" id="KW-1133">Transmembrane helix</keyword>
<feature type="compositionally biased region" description="Polar residues" evidence="1">
    <location>
        <begin position="124"/>
        <end position="133"/>
    </location>
</feature>
<evidence type="ECO:0000313" key="4">
    <source>
        <dbReference type="Proteomes" id="UP000799757"/>
    </source>
</evidence>
<protein>
    <submittedName>
        <fullName evidence="3">Uncharacterized protein</fullName>
    </submittedName>
</protein>
<gene>
    <name evidence="3" type="ORF">K505DRAFT_359230</name>
</gene>
<organism evidence="3 4">
    <name type="scientific">Melanomma pulvis-pyrius CBS 109.77</name>
    <dbReference type="NCBI Taxonomy" id="1314802"/>
    <lineage>
        <taxon>Eukaryota</taxon>
        <taxon>Fungi</taxon>
        <taxon>Dikarya</taxon>
        <taxon>Ascomycota</taxon>
        <taxon>Pezizomycotina</taxon>
        <taxon>Dothideomycetes</taxon>
        <taxon>Pleosporomycetidae</taxon>
        <taxon>Pleosporales</taxon>
        <taxon>Melanommataceae</taxon>
        <taxon>Melanomma</taxon>
    </lineage>
</organism>
<reference evidence="3" key="1">
    <citation type="journal article" date="2020" name="Stud. Mycol.">
        <title>101 Dothideomycetes genomes: a test case for predicting lifestyles and emergence of pathogens.</title>
        <authorList>
            <person name="Haridas S."/>
            <person name="Albert R."/>
            <person name="Binder M."/>
            <person name="Bloem J."/>
            <person name="Labutti K."/>
            <person name="Salamov A."/>
            <person name="Andreopoulos B."/>
            <person name="Baker S."/>
            <person name="Barry K."/>
            <person name="Bills G."/>
            <person name="Bluhm B."/>
            <person name="Cannon C."/>
            <person name="Castanera R."/>
            <person name="Culley D."/>
            <person name="Daum C."/>
            <person name="Ezra D."/>
            <person name="Gonzalez J."/>
            <person name="Henrissat B."/>
            <person name="Kuo A."/>
            <person name="Liang C."/>
            <person name="Lipzen A."/>
            <person name="Lutzoni F."/>
            <person name="Magnuson J."/>
            <person name="Mondo S."/>
            <person name="Nolan M."/>
            <person name="Ohm R."/>
            <person name="Pangilinan J."/>
            <person name="Park H.-J."/>
            <person name="Ramirez L."/>
            <person name="Alfaro M."/>
            <person name="Sun H."/>
            <person name="Tritt A."/>
            <person name="Yoshinaga Y."/>
            <person name="Zwiers L.-H."/>
            <person name="Turgeon B."/>
            <person name="Goodwin S."/>
            <person name="Spatafora J."/>
            <person name="Crous P."/>
            <person name="Grigoriev I."/>
        </authorList>
    </citation>
    <scope>NUCLEOTIDE SEQUENCE</scope>
    <source>
        <strain evidence="3">CBS 109.77</strain>
    </source>
</reference>
<evidence type="ECO:0000256" key="1">
    <source>
        <dbReference type="SAM" id="MobiDB-lite"/>
    </source>
</evidence>
<feature type="transmembrane region" description="Helical" evidence="2">
    <location>
        <begin position="6"/>
        <end position="28"/>
    </location>
</feature>
<keyword evidence="2" id="KW-0812">Transmembrane</keyword>
<dbReference type="OrthoDB" id="5329749at2759"/>
<dbReference type="AlphaFoldDB" id="A0A6A6XJV0"/>
<feature type="region of interest" description="Disordered" evidence="1">
    <location>
        <begin position="103"/>
        <end position="133"/>
    </location>
</feature>
<dbReference type="Proteomes" id="UP000799757">
    <property type="component" value="Unassembled WGS sequence"/>
</dbReference>
<name>A0A6A6XJV0_9PLEO</name>